<dbReference type="InterPro" id="IPR018759">
    <property type="entry name" value="BBP2_2"/>
</dbReference>
<accession>A0A934J2N3</accession>
<keyword evidence="2" id="KW-1185">Reference proteome</keyword>
<organism evidence="1 2">
    <name type="scientific">Devosia sediminis</name>
    <dbReference type="NCBI Taxonomy" id="2798801"/>
    <lineage>
        <taxon>Bacteria</taxon>
        <taxon>Pseudomonadati</taxon>
        <taxon>Pseudomonadota</taxon>
        <taxon>Alphaproteobacteria</taxon>
        <taxon>Hyphomicrobiales</taxon>
        <taxon>Devosiaceae</taxon>
        <taxon>Devosia</taxon>
    </lineage>
</organism>
<dbReference type="EMBL" id="JAEKMH010000004">
    <property type="protein sequence ID" value="MBJ3786650.1"/>
    <property type="molecule type" value="Genomic_DNA"/>
</dbReference>
<gene>
    <name evidence="1" type="ORF">JEQ47_18130</name>
</gene>
<reference evidence="1" key="1">
    <citation type="submission" date="2020-12" db="EMBL/GenBank/DDBJ databases">
        <title>Devosia sp. MSA67 isolated from Mo River.</title>
        <authorList>
            <person name="Ma F."/>
            <person name="Zi Z."/>
        </authorList>
    </citation>
    <scope>NUCLEOTIDE SEQUENCE</scope>
    <source>
        <strain evidence="1">MSA67</strain>
    </source>
</reference>
<dbReference type="Gene3D" id="2.40.160.10">
    <property type="entry name" value="Porin"/>
    <property type="match status" value="1"/>
</dbReference>
<protein>
    <submittedName>
        <fullName evidence="1">Outer membrane beta-barrel protein</fullName>
    </submittedName>
</protein>
<dbReference type="RefSeq" id="WP_198877822.1">
    <property type="nucleotide sequence ID" value="NZ_JAEKMH010000004.1"/>
</dbReference>
<dbReference type="InterPro" id="IPR023614">
    <property type="entry name" value="Porin_dom_sf"/>
</dbReference>
<evidence type="ECO:0000313" key="1">
    <source>
        <dbReference type="EMBL" id="MBJ3786650.1"/>
    </source>
</evidence>
<comment type="caution">
    <text evidence="1">The sequence shown here is derived from an EMBL/GenBank/DDBJ whole genome shotgun (WGS) entry which is preliminary data.</text>
</comment>
<dbReference type="Pfam" id="PF10082">
    <property type="entry name" value="BBP2_2"/>
    <property type="match status" value="1"/>
</dbReference>
<dbReference type="AlphaFoldDB" id="A0A934J2N3"/>
<sequence>MAGSVALPGMVQADPLIIDETALANDRLTPGIYPSAPMPEGFSVPSEPSHPPVEIDWSVGLKGSYTASSAGNAFVTTLKPAFTATHQGVRTDLVLDGSAELARAPDGSFVVDALSLKLDGTTMLGSDTTVSGTAGLRLTQDLPGLPGANPLVSVPPQVLTGTLGGGLDRQFGRFNVGLKGNLERTLYGPTTRRDTGLTDNGQQNVWEGDGTLRLGFAATPIIEVFGEAGLGRDWFDQRGADATSRSLRAGIAGQWNGIWSASASFGVGQHDFDNAGLTDITTQLYDASITYSPDSTVSLTAALATAITPTGADTGGTAKVAHTASADASYTINSWLRLRASADWGHARIEGSGETETSHGLGAGADYRFNSRATLSADYGYVHRDNSLSGTFDSHTVSLGLTVRR</sequence>
<dbReference type="Proteomes" id="UP000602124">
    <property type="component" value="Unassembled WGS sequence"/>
</dbReference>
<dbReference type="SUPFAM" id="SSF56935">
    <property type="entry name" value="Porins"/>
    <property type="match status" value="1"/>
</dbReference>
<name>A0A934J2N3_9HYPH</name>
<proteinExistence type="predicted"/>
<evidence type="ECO:0000313" key="2">
    <source>
        <dbReference type="Proteomes" id="UP000602124"/>
    </source>
</evidence>